<protein>
    <recommendedName>
        <fullName evidence="3">OmpA-like domain-containing protein</fullName>
    </recommendedName>
</protein>
<dbReference type="OrthoDB" id="9132204at2"/>
<organism evidence="1 2">
    <name type="scientific">Variovorax guangxiensis</name>
    <dbReference type="NCBI Taxonomy" id="1775474"/>
    <lineage>
        <taxon>Bacteria</taxon>
        <taxon>Pseudomonadati</taxon>
        <taxon>Pseudomonadota</taxon>
        <taxon>Betaproteobacteria</taxon>
        <taxon>Burkholderiales</taxon>
        <taxon>Comamonadaceae</taxon>
        <taxon>Variovorax</taxon>
    </lineage>
</organism>
<dbReference type="RefSeq" id="WP_126025425.1">
    <property type="nucleotide sequence ID" value="NZ_RXFT01000020.1"/>
</dbReference>
<dbReference type="AlphaFoldDB" id="A0A3S1A797"/>
<reference evidence="1 2" key="1">
    <citation type="submission" date="2018-12" db="EMBL/GenBank/DDBJ databases">
        <title>The genome sequences of Variovorax guangxiensis DSM 27352.</title>
        <authorList>
            <person name="Gao J."/>
            <person name="Sun J."/>
        </authorList>
    </citation>
    <scope>NUCLEOTIDE SEQUENCE [LARGE SCALE GENOMIC DNA]</scope>
    <source>
        <strain evidence="1 2">DSM 27352</strain>
    </source>
</reference>
<sequence length="176" mass="19383">MMRKVIVVGDPPAPGGAVLPYGGYVIWRERRRTGWTAFFFALTAPTAVACSPGKSIDVFFDRNSSRVSAEQVSRLANWTAMLRERYPNRQSISMGANAEEGERDPQGLAMQRARNVARILDKSLRFSVPTVALPTKGNIYPAGALGKEDVKRVEIDFLLACPHECPCRTEGGEGQR</sequence>
<dbReference type="InterPro" id="IPR036737">
    <property type="entry name" value="OmpA-like_sf"/>
</dbReference>
<evidence type="ECO:0000313" key="2">
    <source>
        <dbReference type="Proteomes" id="UP000281118"/>
    </source>
</evidence>
<accession>A0A3S1A797</accession>
<dbReference type="SUPFAM" id="SSF103088">
    <property type="entry name" value="OmpA-like"/>
    <property type="match status" value="1"/>
</dbReference>
<dbReference type="Proteomes" id="UP000281118">
    <property type="component" value="Unassembled WGS sequence"/>
</dbReference>
<comment type="caution">
    <text evidence="1">The sequence shown here is derived from an EMBL/GenBank/DDBJ whole genome shotgun (WGS) entry which is preliminary data.</text>
</comment>
<proteinExistence type="predicted"/>
<evidence type="ECO:0008006" key="3">
    <source>
        <dbReference type="Google" id="ProtNLM"/>
    </source>
</evidence>
<dbReference type="EMBL" id="RXFT01000020">
    <property type="protein sequence ID" value="RUR71350.1"/>
    <property type="molecule type" value="Genomic_DNA"/>
</dbReference>
<evidence type="ECO:0000313" key="1">
    <source>
        <dbReference type="EMBL" id="RUR71350.1"/>
    </source>
</evidence>
<name>A0A3S1A797_9BURK</name>
<gene>
    <name evidence="1" type="ORF">EJP67_30325</name>
</gene>